<comment type="caution">
    <text evidence="2">The sequence shown here is derived from an EMBL/GenBank/DDBJ whole genome shotgun (WGS) entry which is preliminary data.</text>
</comment>
<evidence type="ECO:0000256" key="1">
    <source>
        <dbReference type="SAM" id="MobiDB-lite"/>
    </source>
</evidence>
<accession>A0A9Q0T3M0</accession>
<name>A0A9Q0T3M0_SALPP</name>
<dbReference type="PROSITE" id="PS51257">
    <property type="entry name" value="PROKAR_LIPOPROTEIN"/>
    <property type="match status" value="1"/>
</dbReference>
<dbReference type="Proteomes" id="UP001151532">
    <property type="component" value="Chromosome 6"/>
</dbReference>
<keyword evidence="3" id="KW-1185">Reference proteome</keyword>
<dbReference type="AlphaFoldDB" id="A0A9Q0T3M0"/>
<reference evidence="2" key="2">
    <citation type="journal article" date="2023" name="Int. J. Mol. Sci.">
        <title>De Novo Assembly and Annotation of 11 Diverse Shrub Willow (Salix) Genomes Reveals Novel Gene Organization in Sex-Linked Regions.</title>
        <authorList>
            <person name="Hyden B."/>
            <person name="Feng K."/>
            <person name="Yates T.B."/>
            <person name="Jawdy S."/>
            <person name="Cereghino C."/>
            <person name="Smart L.B."/>
            <person name="Muchero W."/>
        </authorList>
    </citation>
    <scope>NUCLEOTIDE SEQUENCE</scope>
    <source>
        <tissue evidence="2">Shoot tip</tissue>
    </source>
</reference>
<proteinExistence type="predicted"/>
<dbReference type="OrthoDB" id="10382980at2759"/>
<evidence type="ECO:0000313" key="3">
    <source>
        <dbReference type="Proteomes" id="UP001151532"/>
    </source>
</evidence>
<feature type="region of interest" description="Disordered" evidence="1">
    <location>
        <begin position="43"/>
        <end position="65"/>
    </location>
</feature>
<sequence length="90" mass="9660">MDIVKALEQQNFQLLHQTQVTAILGSACDGDKAKKSRSIMIRTGIKRKNKGGGDNGGNTSGSTSKDTVNTTMVTIDLKLNSLTINFYAKA</sequence>
<gene>
    <name evidence="2" type="ORF">OIU79_013225</name>
</gene>
<protein>
    <submittedName>
        <fullName evidence="2">Uncharacterized protein</fullName>
    </submittedName>
</protein>
<organism evidence="2 3">
    <name type="scientific">Salix purpurea</name>
    <name type="common">Purple osier willow</name>
    <dbReference type="NCBI Taxonomy" id="77065"/>
    <lineage>
        <taxon>Eukaryota</taxon>
        <taxon>Viridiplantae</taxon>
        <taxon>Streptophyta</taxon>
        <taxon>Embryophyta</taxon>
        <taxon>Tracheophyta</taxon>
        <taxon>Spermatophyta</taxon>
        <taxon>Magnoliopsida</taxon>
        <taxon>eudicotyledons</taxon>
        <taxon>Gunneridae</taxon>
        <taxon>Pentapetalae</taxon>
        <taxon>rosids</taxon>
        <taxon>fabids</taxon>
        <taxon>Malpighiales</taxon>
        <taxon>Salicaceae</taxon>
        <taxon>Saliceae</taxon>
        <taxon>Salix</taxon>
    </lineage>
</organism>
<evidence type="ECO:0000313" key="2">
    <source>
        <dbReference type="EMBL" id="KAJ6700144.1"/>
    </source>
</evidence>
<reference evidence="2" key="1">
    <citation type="submission" date="2022-11" db="EMBL/GenBank/DDBJ databases">
        <authorList>
            <person name="Hyden B.L."/>
            <person name="Feng K."/>
            <person name="Yates T."/>
            <person name="Jawdy S."/>
            <person name="Smart L.B."/>
            <person name="Muchero W."/>
        </authorList>
    </citation>
    <scope>NUCLEOTIDE SEQUENCE</scope>
    <source>
        <tissue evidence="2">Shoot tip</tissue>
    </source>
</reference>
<dbReference type="EMBL" id="JAPFFK010000017">
    <property type="protein sequence ID" value="KAJ6700144.1"/>
    <property type="molecule type" value="Genomic_DNA"/>
</dbReference>